<accession>A0A7W9LL71</accession>
<dbReference type="GO" id="GO:0030418">
    <property type="term" value="P:nicotianamine biosynthetic process"/>
    <property type="evidence" value="ECO:0007669"/>
    <property type="project" value="InterPro"/>
</dbReference>
<dbReference type="AlphaFoldDB" id="A0A7W9LL71"/>
<keyword evidence="2" id="KW-0949">S-adenosyl-L-methionine</keyword>
<evidence type="ECO:0000313" key="3">
    <source>
        <dbReference type="EMBL" id="MBB5787888.1"/>
    </source>
</evidence>
<dbReference type="GO" id="GO:0030410">
    <property type="term" value="F:nicotianamine synthase activity"/>
    <property type="evidence" value="ECO:0007669"/>
    <property type="project" value="UniProtKB-EC"/>
</dbReference>
<keyword evidence="1 3" id="KW-0808">Transferase</keyword>
<dbReference type="InterPro" id="IPR029063">
    <property type="entry name" value="SAM-dependent_MTases_sf"/>
</dbReference>
<evidence type="ECO:0000256" key="1">
    <source>
        <dbReference type="ARBA" id="ARBA00022679"/>
    </source>
</evidence>
<dbReference type="PANTHER" id="PTHR32266">
    <property type="entry name" value="NICOTIANAMINE SYNTHASE 3"/>
    <property type="match status" value="1"/>
</dbReference>
<dbReference type="EMBL" id="JACHMM010000001">
    <property type="protein sequence ID" value="MBB5787888.1"/>
    <property type="molecule type" value="Genomic_DNA"/>
</dbReference>
<dbReference type="SUPFAM" id="SSF53335">
    <property type="entry name" value="S-adenosyl-L-methionine-dependent methyltransferases"/>
    <property type="match status" value="1"/>
</dbReference>
<keyword evidence="4" id="KW-1185">Reference proteome</keyword>
<dbReference type="Pfam" id="PF03059">
    <property type="entry name" value="NAS"/>
    <property type="match status" value="1"/>
</dbReference>
<sequence length="289" mass="31002">MSLTSNIFGQTDLTELADPLGRPTPEDITASVSDVYRELAARDDLRPGPETDGLFDRLVRLVLTAPAETVPAVLNDVEIQHLAPRLRALCARGEGELEHAWANRILAAGSARDELLRFPYFGNYRQLSRMEIGLLASALPSRVRSLAFVGSGPLPLSSLFLAAELEVHVDNFDRDPVALAAGARVAAALGHGALCFREADVLDADLSGYDVVVLAALVGDTFEAKRRILARLAATMRPGAILLARSARGLRTLLYPPIDRTALDGFEPLTEVHPVNDVINSAILARAGG</sequence>
<dbReference type="Proteomes" id="UP000542813">
    <property type="component" value="Unassembled WGS sequence"/>
</dbReference>
<protein>
    <submittedName>
        <fullName evidence="3">Nicotianamine synthase</fullName>
        <ecNumber evidence="3">2.5.1.43</ecNumber>
    </submittedName>
</protein>
<organism evidence="3 4">
    <name type="scientific">Jiangella mangrovi</name>
    <dbReference type="NCBI Taxonomy" id="1524084"/>
    <lineage>
        <taxon>Bacteria</taxon>
        <taxon>Bacillati</taxon>
        <taxon>Actinomycetota</taxon>
        <taxon>Actinomycetes</taxon>
        <taxon>Jiangellales</taxon>
        <taxon>Jiangellaceae</taxon>
        <taxon>Jiangella</taxon>
    </lineage>
</organism>
<comment type="caution">
    <text evidence="3">The sequence shown here is derived from an EMBL/GenBank/DDBJ whole genome shotgun (WGS) entry which is preliminary data.</text>
</comment>
<gene>
    <name evidence="3" type="ORF">HD601_002463</name>
</gene>
<dbReference type="PANTHER" id="PTHR32266:SF12">
    <property type="entry name" value="NICOTIANAMINE SYNTHASE 3"/>
    <property type="match status" value="1"/>
</dbReference>
<proteinExistence type="predicted"/>
<evidence type="ECO:0000256" key="2">
    <source>
        <dbReference type="ARBA" id="ARBA00022691"/>
    </source>
</evidence>
<dbReference type="RefSeq" id="WP_184822249.1">
    <property type="nucleotide sequence ID" value="NZ_JACHMM010000001.1"/>
</dbReference>
<name>A0A7W9LL71_9ACTN</name>
<dbReference type="EC" id="2.5.1.43" evidence="3"/>
<evidence type="ECO:0000313" key="4">
    <source>
        <dbReference type="Proteomes" id="UP000542813"/>
    </source>
</evidence>
<dbReference type="Gene3D" id="3.40.50.150">
    <property type="entry name" value="Vaccinia Virus protein VP39"/>
    <property type="match status" value="1"/>
</dbReference>
<dbReference type="InterPro" id="IPR004298">
    <property type="entry name" value="Nicotian_synth"/>
</dbReference>
<reference evidence="3 4" key="1">
    <citation type="submission" date="2020-08" db="EMBL/GenBank/DDBJ databases">
        <title>Sequencing the genomes of 1000 actinobacteria strains.</title>
        <authorList>
            <person name="Klenk H.-P."/>
        </authorList>
    </citation>
    <scope>NUCLEOTIDE SEQUENCE [LARGE SCALE GENOMIC DNA]</scope>
    <source>
        <strain evidence="3 4">DSM 102122</strain>
    </source>
</reference>
<dbReference type="PROSITE" id="PS51142">
    <property type="entry name" value="NAS"/>
    <property type="match status" value="1"/>
</dbReference>